<dbReference type="PANTHER" id="PTHR30441:SF8">
    <property type="entry name" value="DUF748 DOMAIN-CONTAINING PROTEIN"/>
    <property type="match status" value="1"/>
</dbReference>
<dbReference type="PANTHER" id="PTHR30441">
    <property type="entry name" value="DUF748 DOMAIN-CONTAINING PROTEIN"/>
    <property type="match status" value="1"/>
</dbReference>
<name>A0ABZ0RWW6_9BACT</name>
<dbReference type="EMBL" id="CP138858">
    <property type="protein sequence ID" value="WPJ97504.1"/>
    <property type="molecule type" value="Genomic_DNA"/>
</dbReference>
<dbReference type="RefSeq" id="WP_319834346.1">
    <property type="nucleotide sequence ID" value="NZ_CP138858.1"/>
</dbReference>
<organism evidence="2 3">
    <name type="scientific">Coraliomargarita algicola</name>
    <dbReference type="NCBI Taxonomy" id="3092156"/>
    <lineage>
        <taxon>Bacteria</taxon>
        <taxon>Pseudomonadati</taxon>
        <taxon>Verrucomicrobiota</taxon>
        <taxon>Opitutia</taxon>
        <taxon>Puniceicoccales</taxon>
        <taxon>Coraliomargaritaceae</taxon>
        <taxon>Coraliomargarita</taxon>
    </lineage>
</organism>
<proteinExistence type="predicted"/>
<dbReference type="InterPro" id="IPR008023">
    <property type="entry name" value="DUF748"/>
</dbReference>
<evidence type="ECO:0000256" key="1">
    <source>
        <dbReference type="SAM" id="Phobius"/>
    </source>
</evidence>
<sequence>MNRYSKTLVIFAALVIWYALIGFWIAPALIRHFGEQQLQARFSPDSSIAQVRINPFAGSFRVEGLKLADLAGAWSVEWQAAELNISAASLFKFYPVVDALRLAGADIRFEKRPSQAVEVSKVSEPSAGGDWRDLVKDLNLTEIPQMRVDLLEVSEGRIEFVDQTAATTYKKVMDPIDFTLRDFTTVVEGDTSMRFIADMDDGAVLRWEGDLKSQPIRSSGSLSLNGLVVNDLSPYYNPYIRFHLKRAVFGLGFDYQLDLSDLENLFQIENGQMSLTEVLCEPIEQDDQLISVDSVSLEGIGFRFPDMALEVASLAVTNGATRIFRDADGQINLAQLLVLPAASGEPAAEVATSESSLPEFSYRIEKVRLTDYRIVWEEALTAGLANLTVEIPNLELSAVSSDLDAPIQFSANYQIGDSGTAQIDGRIVPAEPVLDLSMQIEGVPLHLLSPYAQSFGETEIESGTFSFDGRFQYAATGEQLLVGDASVRGLTFVYADNLKAKWVGLDVGGLRMDLAPFSLALESAVLDQPEVVWTKAVSEVSEEMVEEADVVADVVETPNVSGSSPMPPIRVDLLSISQGRVTFVDESMQAVSQIEIDSLGLILRDLDLAGSQPAKLDLNAHINGSAFELHGALNTSQLKESTQLKASLTGLSLPAFSSYSGQAVGRRIANGTFNLESDWTIEASQLKASNQIRIEQLEFGDKVDSEHAVSLPLDLAVTLLTGPNGVMDLSLPLSGDLNDPKVGIGQIVRTAIVGLITNVATSPFKLLSGLVGAEEDLSVVNFDAGSAALSPAMITRINTLASALKERPGLKLAITPQISTADEVQLAEDQLRVDLLGEVDLSDEQLYRKRLAQRYREAMEAAGTPDEVTQVDDALGLKKMVTALLPGIQLADAERVSLAAVRARAIREHLITAQGIDPERLSLAEAEVGASEPGARFDLK</sequence>
<keyword evidence="3" id="KW-1185">Reference proteome</keyword>
<protein>
    <submittedName>
        <fullName evidence="2">DUF748 domain-containing protein</fullName>
    </submittedName>
</protein>
<dbReference type="Proteomes" id="UP001324993">
    <property type="component" value="Chromosome"/>
</dbReference>
<evidence type="ECO:0000313" key="2">
    <source>
        <dbReference type="EMBL" id="WPJ97504.1"/>
    </source>
</evidence>
<gene>
    <name evidence="2" type="ORF">SH580_07245</name>
</gene>
<keyword evidence="1" id="KW-0812">Transmembrane</keyword>
<accession>A0ABZ0RWW6</accession>
<keyword evidence="1" id="KW-1133">Transmembrane helix</keyword>
<dbReference type="InterPro" id="IPR052894">
    <property type="entry name" value="AsmA-related"/>
</dbReference>
<dbReference type="Pfam" id="PF05359">
    <property type="entry name" value="DUF748"/>
    <property type="match status" value="2"/>
</dbReference>
<feature type="transmembrane region" description="Helical" evidence="1">
    <location>
        <begin position="7"/>
        <end position="30"/>
    </location>
</feature>
<evidence type="ECO:0000313" key="3">
    <source>
        <dbReference type="Proteomes" id="UP001324993"/>
    </source>
</evidence>
<reference evidence="2 3" key="1">
    <citation type="submission" date="2023-11" db="EMBL/GenBank/DDBJ databases">
        <title>Coraliomargarita sp. nov., isolated from marine algae.</title>
        <authorList>
            <person name="Lee J.K."/>
            <person name="Baek J.H."/>
            <person name="Kim J.M."/>
            <person name="Choi D.G."/>
            <person name="Jeon C.O."/>
        </authorList>
    </citation>
    <scope>NUCLEOTIDE SEQUENCE [LARGE SCALE GENOMIC DNA]</scope>
    <source>
        <strain evidence="2 3">J2-16</strain>
    </source>
</reference>
<keyword evidence="1" id="KW-0472">Membrane</keyword>